<feature type="transmembrane region" description="Helical" evidence="7">
    <location>
        <begin position="159"/>
        <end position="182"/>
    </location>
</feature>
<keyword evidence="5 7" id="KW-1133">Transmembrane helix</keyword>
<keyword evidence="4 7" id="KW-0812">Transmembrane</keyword>
<feature type="transmembrane region" description="Helical" evidence="7">
    <location>
        <begin position="47"/>
        <end position="67"/>
    </location>
</feature>
<dbReference type="GO" id="GO:0005886">
    <property type="term" value="C:plasma membrane"/>
    <property type="evidence" value="ECO:0007669"/>
    <property type="project" value="UniProtKB-SubCell"/>
</dbReference>
<name>A0A3D9KJD2_9BACL</name>
<feature type="transmembrane region" description="Helical" evidence="7">
    <location>
        <begin position="292"/>
        <end position="311"/>
    </location>
</feature>
<evidence type="ECO:0000256" key="2">
    <source>
        <dbReference type="ARBA" id="ARBA00022448"/>
    </source>
</evidence>
<comment type="caution">
    <text evidence="9">The sequence shown here is derived from an EMBL/GenBank/DDBJ whole genome shotgun (WGS) entry which is preliminary data.</text>
</comment>
<accession>A0A3D9KJD2</accession>
<dbReference type="CDD" id="cd06173">
    <property type="entry name" value="MFS_MefA_like"/>
    <property type="match status" value="1"/>
</dbReference>
<evidence type="ECO:0000256" key="1">
    <source>
        <dbReference type="ARBA" id="ARBA00004651"/>
    </source>
</evidence>
<keyword evidence="6 7" id="KW-0472">Membrane</keyword>
<dbReference type="Pfam" id="PF07690">
    <property type="entry name" value="MFS_1"/>
    <property type="match status" value="1"/>
</dbReference>
<feature type="transmembrane region" description="Helical" evidence="7">
    <location>
        <begin position="88"/>
        <end position="108"/>
    </location>
</feature>
<evidence type="ECO:0000256" key="7">
    <source>
        <dbReference type="SAM" id="Phobius"/>
    </source>
</evidence>
<evidence type="ECO:0000313" key="10">
    <source>
        <dbReference type="Proteomes" id="UP000256977"/>
    </source>
</evidence>
<dbReference type="InterPro" id="IPR020846">
    <property type="entry name" value="MFS_dom"/>
</dbReference>
<feature type="transmembrane region" description="Helical" evidence="7">
    <location>
        <begin position="383"/>
        <end position="400"/>
    </location>
</feature>
<evidence type="ECO:0000256" key="4">
    <source>
        <dbReference type="ARBA" id="ARBA00022692"/>
    </source>
</evidence>
<keyword evidence="2" id="KW-0813">Transport</keyword>
<dbReference type="EMBL" id="QRDZ01000003">
    <property type="protein sequence ID" value="RED86545.1"/>
    <property type="molecule type" value="Genomic_DNA"/>
</dbReference>
<sequence>MEILKNRNFTRLFSASLTSQMGTILGNMAFVFYLLDRFSDQPGYATAAELMSALPSVFVFFIVGVVADRFDRAKIAENSDWIRTGLTLFILGALALDLLALVFVLLFLRSAVSKFFVPAQLALVQGILGEKQLMQAAGLNQMVSGVFIVFGMGLGAAAYLYLGIVWAIVIDGISMIASALLIRSCRIPLEVRLPNGRSEWRSLGLKPVMADFTVGMKYILRYRLLLSIMLGYLVFGLINGTLAVIPMFTLKYKLVPDQYEQYMALFAIFLGVGFFLGSIVGSWALQKLKPHLVINAGLLLISLLAVVFAMIADIWTYLIGVTLAGMCIAPVNVALGGWLPQIVDADKMGRVAAWLEPIMMLAHSIALGLVLAFYPQVISLESAYFGLAAITFILFVYYSWSLTKWAPETAAAQKEVEL</sequence>
<dbReference type="PANTHER" id="PTHR43266:SF8">
    <property type="entry name" value="MACROLIDE-EFFLUX PROTEIN"/>
    <property type="match status" value="1"/>
</dbReference>
<feature type="transmembrane region" description="Helical" evidence="7">
    <location>
        <begin position="262"/>
        <end position="285"/>
    </location>
</feature>
<organism evidence="9 10">
    <name type="scientific">Cohnella phaseoli</name>
    <dbReference type="NCBI Taxonomy" id="456490"/>
    <lineage>
        <taxon>Bacteria</taxon>
        <taxon>Bacillati</taxon>
        <taxon>Bacillota</taxon>
        <taxon>Bacilli</taxon>
        <taxon>Bacillales</taxon>
        <taxon>Paenibacillaceae</taxon>
        <taxon>Cohnella</taxon>
    </lineage>
</organism>
<evidence type="ECO:0000256" key="3">
    <source>
        <dbReference type="ARBA" id="ARBA00022475"/>
    </source>
</evidence>
<keyword evidence="3" id="KW-1003">Cell membrane</keyword>
<dbReference type="InterPro" id="IPR036259">
    <property type="entry name" value="MFS_trans_sf"/>
</dbReference>
<dbReference type="Gene3D" id="1.20.1250.20">
    <property type="entry name" value="MFS general substrate transporter like domains"/>
    <property type="match status" value="1"/>
</dbReference>
<evidence type="ECO:0000259" key="8">
    <source>
        <dbReference type="PROSITE" id="PS50850"/>
    </source>
</evidence>
<reference evidence="9 10" key="1">
    <citation type="submission" date="2018-07" db="EMBL/GenBank/DDBJ databases">
        <title>Genomic Encyclopedia of Type Strains, Phase III (KMG-III): the genomes of soil and plant-associated and newly described type strains.</title>
        <authorList>
            <person name="Whitman W."/>
        </authorList>
    </citation>
    <scope>NUCLEOTIDE SEQUENCE [LARGE SCALE GENOMIC DNA]</scope>
    <source>
        <strain evidence="9 10">CECT 7287</strain>
    </source>
</reference>
<evidence type="ECO:0000256" key="6">
    <source>
        <dbReference type="ARBA" id="ARBA00023136"/>
    </source>
</evidence>
<feature type="domain" description="Major facilitator superfamily (MFS) profile" evidence="8">
    <location>
        <begin position="224"/>
        <end position="418"/>
    </location>
</feature>
<dbReference type="SUPFAM" id="SSF103473">
    <property type="entry name" value="MFS general substrate transporter"/>
    <property type="match status" value="1"/>
</dbReference>
<feature type="transmembrane region" description="Helical" evidence="7">
    <location>
        <begin position="224"/>
        <end position="250"/>
    </location>
</feature>
<dbReference type="PANTHER" id="PTHR43266">
    <property type="entry name" value="MACROLIDE-EFFLUX PROTEIN"/>
    <property type="match status" value="1"/>
</dbReference>
<comment type="subcellular location">
    <subcellularLocation>
        <location evidence="1">Cell membrane</location>
        <topology evidence="1">Multi-pass membrane protein</topology>
    </subcellularLocation>
</comment>
<dbReference type="PROSITE" id="PS50850">
    <property type="entry name" value="MFS"/>
    <property type="match status" value="1"/>
</dbReference>
<dbReference type="AlphaFoldDB" id="A0A3D9KJD2"/>
<proteinExistence type="predicted"/>
<evidence type="ECO:0000313" key="9">
    <source>
        <dbReference type="EMBL" id="RED86545.1"/>
    </source>
</evidence>
<feature type="transmembrane region" description="Helical" evidence="7">
    <location>
        <begin position="317"/>
        <end position="339"/>
    </location>
</feature>
<gene>
    <name evidence="9" type="ORF">DFP98_103400</name>
</gene>
<feature type="transmembrane region" description="Helical" evidence="7">
    <location>
        <begin position="12"/>
        <end position="35"/>
    </location>
</feature>
<keyword evidence="10" id="KW-1185">Reference proteome</keyword>
<dbReference type="RefSeq" id="WP_116059656.1">
    <property type="nucleotide sequence ID" value="NZ_QRDZ01000003.1"/>
</dbReference>
<protein>
    <submittedName>
        <fullName evidence="9">MFS transporter</fullName>
    </submittedName>
</protein>
<dbReference type="InterPro" id="IPR011701">
    <property type="entry name" value="MFS"/>
</dbReference>
<dbReference type="OrthoDB" id="9775268at2"/>
<evidence type="ECO:0000256" key="5">
    <source>
        <dbReference type="ARBA" id="ARBA00022989"/>
    </source>
</evidence>
<dbReference type="GO" id="GO:0022857">
    <property type="term" value="F:transmembrane transporter activity"/>
    <property type="evidence" value="ECO:0007669"/>
    <property type="project" value="InterPro"/>
</dbReference>
<dbReference type="Proteomes" id="UP000256977">
    <property type="component" value="Unassembled WGS sequence"/>
</dbReference>
<feature type="transmembrane region" description="Helical" evidence="7">
    <location>
        <begin position="351"/>
        <end position="377"/>
    </location>
</feature>